<sequence>MDKDTNKSTYNQLFQAIYNEKFLSNVKESEVDAYAKKLTVVKLIQLVAYAQLEQLEGLRHISNSLNDDNFSAAVGINSISASQLSRKLRD</sequence>
<evidence type="ECO:0000313" key="3">
    <source>
        <dbReference type="Proteomes" id="UP000222564"/>
    </source>
</evidence>
<evidence type="ECO:0000259" key="1">
    <source>
        <dbReference type="Pfam" id="PF14294"/>
    </source>
</evidence>
<dbReference type="EMBL" id="AWQQ01000062">
    <property type="protein sequence ID" value="PHJ38030.1"/>
    <property type="molecule type" value="Genomic_DNA"/>
</dbReference>
<dbReference type="InterPro" id="IPR025399">
    <property type="entry name" value="DUF4372"/>
</dbReference>
<dbReference type="RefSeq" id="WP_143338471.1">
    <property type="nucleotide sequence ID" value="NZ_AWQQ01000062.1"/>
</dbReference>
<feature type="domain" description="DUF4372" evidence="1">
    <location>
        <begin position="6"/>
        <end position="66"/>
    </location>
</feature>
<dbReference type="Pfam" id="PF14294">
    <property type="entry name" value="DUF4372"/>
    <property type="match status" value="1"/>
</dbReference>
<evidence type="ECO:0000313" key="2">
    <source>
        <dbReference type="EMBL" id="PHJ38030.1"/>
    </source>
</evidence>
<dbReference type="Proteomes" id="UP000222564">
    <property type="component" value="Unassembled WGS sequence"/>
</dbReference>
<proteinExistence type="predicted"/>
<feature type="non-terminal residue" evidence="2">
    <location>
        <position position="90"/>
    </location>
</feature>
<comment type="caution">
    <text evidence="2">The sequence shown here is derived from an EMBL/GenBank/DDBJ whole genome shotgun (WGS) entry which is preliminary data.</text>
</comment>
<accession>A0A2C6LHX6</accession>
<organism evidence="2 3">
    <name type="scientific">Desulforamulus profundi</name>
    <dbReference type="NCBI Taxonomy" id="1383067"/>
    <lineage>
        <taxon>Bacteria</taxon>
        <taxon>Bacillati</taxon>
        <taxon>Bacillota</taxon>
        <taxon>Clostridia</taxon>
        <taxon>Eubacteriales</taxon>
        <taxon>Peptococcaceae</taxon>
        <taxon>Desulforamulus</taxon>
    </lineage>
</organism>
<protein>
    <recommendedName>
        <fullName evidence="1">DUF4372 domain-containing protein</fullName>
    </recommendedName>
</protein>
<dbReference type="AlphaFoldDB" id="A0A2C6LHX6"/>
<keyword evidence="3" id="KW-1185">Reference proteome</keyword>
<name>A0A2C6LHX6_9FIRM</name>
<reference evidence="2 3" key="1">
    <citation type="submission" date="2013-09" db="EMBL/GenBank/DDBJ databases">
        <title>Biodegradation of hydrocarbons in the deep terrestrial subsurface : characterization of a microbial consortium composed of two Desulfotomaculum species originating from a deep geological formation.</title>
        <authorList>
            <person name="Aullo T."/>
            <person name="Berlendis S."/>
            <person name="Lascourreges J.-F."/>
            <person name="Dessort D."/>
            <person name="Saint-Laurent S."/>
            <person name="Schraauwers B."/>
            <person name="Mas J."/>
            <person name="Magot M."/>
            <person name="Ranchou-Peyruse A."/>
        </authorList>
    </citation>
    <scope>NUCLEOTIDE SEQUENCE [LARGE SCALE GENOMIC DNA]</scope>
    <source>
        <strain evidence="2 3">Bs107</strain>
    </source>
</reference>
<dbReference type="OrthoDB" id="29496at2"/>
<gene>
    <name evidence="2" type="ORF">P378_12340</name>
</gene>